<feature type="chain" id="PRO_5012910212" evidence="1">
    <location>
        <begin position="21"/>
        <end position="141"/>
    </location>
</feature>
<organism evidence="2">
    <name type="scientific">Myzus cerasi</name>
    <name type="common">black cherry aphid</name>
    <dbReference type="NCBI Taxonomy" id="93721"/>
    <lineage>
        <taxon>Eukaryota</taxon>
        <taxon>Metazoa</taxon>
        <taxon>Ecdysozoa</taxon>
        <taxon>Arthropoda</taxon>
        <taxon>Hexapoda</taxon>
        <taxon>Insecta</taxon>
        <taxon>Pterygota</taxon>
        <taxon>Neoptera</taxon>
        <taxon>Paraneoptera</taxon>
        <taxon>Hemiptera</taxon>
        <taxon>Sternorrhyncha</taxon>
        <taxon>Aphidomorpha</taxon>
        <taxon>Aphidoidea</taxon>
        <taxon>Aphididae</taxon>
        <taxon>Macrosiphini</taxon>
        <taxon>Myzus</taxon>
    </lineage>
</organism>
<sequence>MTVKISGFAVVLILTYVSVGESLDQPSALTMSMPYMPYYPTECPTFNEFKKSVYTMNQALINIISSASNAYNYYSLYKHQPGPNLEIQETNDKFEIAVDYLEKKLIDYRQALTNFRKSIEYKTNIPILSMDDDIPIDRDLL</sequence>
<evidence type="ECO:0000256" key="1">
    <source>
        <dbReference type="SAM" id="SignalP"/>
    </source>
</evidence>
<feature type="signal peptide" evidence="1">
    <location>
        <begin position="1"/>
        <end position="20"/>
    </location>
</feature>
<reference evidence="2" key="1">
    <citation type="journal article" date="2017" name="Plant Physiol.">
        <title>An Aphid Effector Targets Trafficking Protein VPS52 in a Host-Specific Manner to Promote Virulence.</title>
        <authorList>
            <person name="Rodriguez P."/>
            <person name="Escudero-Martinez C."/>
            <person name="Bos J."/>
        </authorList>
    </citation>
    <scope>NUCLEOTIDE SEQUENCE</scope>
</reference>
<protein>
    <submittedName>
        <fullName evidence="2">Mp1-like effector</fullName>
    </submittedName>
</protein>
<evidence type="ECO:0000313" key="2">
    <source>
        <dbReference type="EMBL" id="AQR58536.1"/>
    </source>
</evidence>
<name>A0A1S6EKL8_9HEMI</name>
<keyword evidence="1" id="KW-0732">Signal</keyword>
<dbReference type="AlphaFoldDB" id="A0A1S6EKL8"/>
<proteinExistence type="evidence at transcript level"/>
<accession>A0A1S6EKL8</accession>
<dbReference type="EMBL" id="KY273524">
    <property type="protein sequence ID" value="AQR58536.1"/>
    <property type="molecule type" value="mRNA"/>
</dbReference>